<keyword evidence="5" id="KW-1185">Reference proteome</keyword>
<dbReference type="InterPro" id="IPR055775">
    <property type="entry name" value="DUF7351"/>
</dbReference>
<dbReference type="EMBL" id="JBHTAH010000013">
    <property type="protein sequence ID" value="MFC7070668.1"/>
    <property type="molecule type" value="Genomic_DNA"/>
</dbReference>
<feature type="domain" description="DUF7347" evidence="2">
    <location>
        <begin position="27"/>
        <end position="109"/>
    </location>
</feature>
<feature type="domain" description="DUF7351" evidence="3">
    <location>
        <begin position="126"/>
        <end position="280"/>
    </location>
</feature>
<dbReference type="InterPro" id="IPR055771">
    <property type="entry name" value="DUF7347"/>
</dbReference>
<accession>A0ABD5WFZ5</accession>
<dbReference type="InterPro" id="IPR011991">
    <property type="entry name" value="ArsR-like_HTH"/>
</dbReference>
<feature type="compositionally biased region" description="Basic and acidic residues" evidence="1">
    <location>
        <begin position="1"/>
        <end position="10"/>
    </location>
</feature>
<proteinExistence type="predicted"/>
<sequence>MTDGADDGRETAGAGASGIDALDEHAPEESFARLGNGIRVAILRALHDHQTGGERGEEPVPYTELRRAVGVDDSGKFGYHVNQLLGEFVEKRPGGYVLLSPGTELVRTIESGAVAAADGVMSAPTDATCYRCGAPVRVTYTGGYVVARCTDCPGALDRDLLPPGALSSIPVPAGAVGDALESAPRELLDRAHGRFCHRARLFGDGICPRCGGETTATVEVCADHDDADGPCETCGVAMPATVRSTCSVCAEGGISPGACLVSHRGAFRDALAAAGVDRLDYDAFATMLGWPASTVEREGAPALSYDLPGRSAPVVVAAEDGRLSLRPQ</sequence>
<gene>
    <name evidence="4" type="ORF">ACFQL9_13520</name>
</gene>
<dbReference type="Proteomes" id="UP001596461">
    <property type="component" value="Unassembled WGS sequence"/>
</dbReference>
<protein>
    <submittedName>
        <fullName evidence="4">Winged helix-turn-helix domain-containing protein</fullName>
    </submittedName>
</protein>
<comment type="caution">
    <text evidence="4">The sequence shown here is derived from an EMBL/GenBank/DDBJ whole genome shotgun (WGS) entry which is preliminary data.</text>
</comment>
<dbReference type="Pfam" id="PF24038">
    <property type="entry name" value="DUF7347"/>
    <property type="match status" value="1"/>
</dbReference>
<dbReference type="CDD" id="cd00090">
    <property type="entry name" value="HTH_ARSR"/>
    <property type="match status" value="1"/>
</dbReference>
<reference evidence="4 5" key="1">
    <citation type="journal article" date="2019" name="Int. J. Syst. Evol. Microbiol.">
        <title>The Global Catalogue of Microorganisms (GCM) 10K type strain sequencing project: providing services to taxonomists for standard genome sequencing and annotation.</title>
        <authorList>
            <consortium name="The Broad Institute Genomics Platform"/>
            <consortium name="The Broad Institute Genome Sequencing Center for Infectious Disease"/>
            <person name="Wu L."/>
            <person name="Ma J."/>
        </authorList>
    </citation>
    <scope>NUCLEOTIDE SEQUENCE [LARGE SCALE GENOMIC DNA]</scope>
    <source>
        <strain evidence="4 5">DT31</strain>
    </source>
</reference>
<organism evidence="4 5">
    <name type="scientific">Halobaculum lipolyticum</name>
    <dbReference type="NCBI Taxonomy" id="3032001"/>
    <lineage>
        <taxon>Archaea</taxon>
        <taxon>Methanobacteriati</taxon>
        <taxon>Methanobacteriota</taxon>
        <taxon>Stenosarchaea group</taxon>
        <taxon>Halobacteria</taxon>
        <taxon>Halobacteriales</taxon>
        <taxon>Haloferacaceae</taxon>
        <taxon>Halobaculum</taxon>
    </lineage>
</organism>
<evidence type="ECO:0000313" key="5">
    <source>
        <dbReference type="Proteomes" id="UP001596461"/>
    </source>
</evidence>
<feature type="region of interest" description="Disordered" evidence="1">
    <location>
        <begin position="1"/>
        <end position="24"/>
    </location>
</feature>
<dbReference type="RefSeq" id="WP_284031333.1">
    <property type="nucleotide sequence ID" value="NZ_CP126154.1"/>
</dbReference>
<name>A0ABD5WFZ5_9EURY</name>
<dbReference type="Pfam" id="PF24042">
    <property type="entry name" value="DUF7351"/>
    <property type="match status" value="1"/>
</dbReference>
<dbReference type="AlphaFoldDB" id="A0ABD5WFZ5"/>
<evidence type="ECO:0000259" key="3">
    <source>
        <dbReference type="Pfam" id="PF24042"/>
    </source>
</evidence>
<evidence type="ECO:0000259" key="2">
    <source>
        <dbReference type="Pfam" id="PF24038"/>
    </source>
</evidence>
<evidence type="ECO:0000256" key="1">
    <source>
        <dbReference type="SAM" id="MobiDB-lite"/>
    </source>
</evidence>
<dbReference type="GeneID" id="81126217"/>
<evidence type="ECO:0000313" key="4">
    <source>
        <dbReference type="EMBL" id="MFC7070668.1"/>
    </source>
</evidence>